<dbReference type="EMBL" id="FOZM01000001">
    <property type="protein sequence ID" value="SFS13942.1"/>
    <property type="molecule type" value="Genomic_DNA"/>
</dbReference>
<name>A0A1I6MEA3_9RHOB</name>
<sequence>MTRATPEFVTLTGCDRPDAIDALHRIAADYPGRVEYGILISAEKAGSPRFPAPPTVDDLRRAGLRLSAHLCGSLAEAVFAGRAVDFDLSGFTRVQVNLVGRHASPMEADAAIAFGRSRGIRTILQCGHGFPAETRCDWLLDNSFGEGRAVRAIPDMTETPAFCGVSGGLTPRTVGAVLEQIPAPARPFWIDAESALFRDDRFSTVACGAFLASVYG</sequence>
<dbReference type="AlphaFoldDB" id="A0A1I6MEA3"/>
<evidence type="ECO:0008006" key="3">
    <source>
        <dbReference type="Google" id="ProtNLM"/>
    </source>
</evidence>
<dbReference type="Proteomes" id="UP000198926">
    <property type="component" value="Unassembled WGS sequence"/>
</dbReference>
<keyword evidence="2" id="KW-1185">Reference proteome</keyword>
<protein>
    <recommendedName>
        <fullName evidence="3">Phosphoribosylanthranilate isomerase</fullName>
    </recommendedName>
</protein>
<dbReference type="SUPFAM" id="SSF51366">
    <property type="entry name" value="Ribulose-phoshate binding barrel"/>
    <property type="match status" value="1"/>
</dbReference>
<gene>
    <name evidence="1" type="ORF">SAMN05444714_1627</name>
</gene>
<organism evidence="1 2">
    <name type="scientific">Yoonia litorea</name>
    <dbReference type="NCBI Taxonomy" id="1123755"/>
    <lineage>
        <taxon>Bacteria</taxon>
        <taxon>Pseudomonadati</taxon>
        <taxon>Pseudomonadota</taxon>
        <taxon>Alphaproteobacteria</taxon>
        <taxon>Rhodobacterales</taxon>
        <taxon>Paracoccaceae</taxon>
        <taxon>Yoonia</taxon>
    </lineage>
</organism>
<accession>A0A1I6MEA3</accession>
<dbReference type="RefSeq" id="WP_090206190.1">
    <property type="nucleotide sequence ID" value="NZ_FOZM01000001.1"/>
</dbReference>
<dbReference type="STRING" id="1123755.SAMN05444714_1627"/>
<dbReference type="OrthoDB" id="7594429at2"/>
<evidence type="ECO:0000313" key="2">
    <source>
        <dbReference type="Proteomes" id="UP000198926"/>
    </source>
</evidence>
<dbReference type="InterPro" id="IPR011060">
    <property type="entry name" value="RibuloseP-bd_barrel"/>
</dbReference>
<evidence type="ECO:0000313" key="1">
    <source>
        <dbReference type="EMBL" id="SFS13942.1"/>
    </source>
</evidence>
<reference evidence="1 2" key="1">
    <citation type="submission" date="2016-10" db="EMBL/GenBank/DDBJ databases">
        <authorList>
            <person name="de Groot N.N."/>
        </authorList>
    </citation>
    <scope>NUCLEOTIDE SEQUENCE [LARGE SCALE GENOMIC DNA]</scope>
    <source>
        <strain evidence="1 2">DSM 29433</strain>
    </source>
</reference>
<proteinExistence type="predicted"/>